<protein>
    <submittedName>
        <fullName evidence="9">Methyl-accepting chemotaxis protein IV</fullName>
    </submittedName>
</protein>
<dbReference type="PROSITE" id="PS50885">
    <property type="entry name" value="HAMP"/>
    <property type="match status" value="1"/>
</dbReference>
<dbReference type="PROSITE" id="PS50111">
    <property type="entry name" value="CHEMOTAXIS_TRANSDUC_2"/>
    <property type="match status" value="1"/>
</dbReference>
<dbReference type="GO" id="GO:0004888">
    <property type="term" value="F:transmembrane signaling receptor activity"/>
    <property type="evidence" value="ECO:0007669"/>
    <property type="project" value="InterPro"/>
</dbReference>
<feature type="domain" description="HAMP" evidence="8">
    <location>
        <begin position="199"/>
        <end position="252"/>
    </location>
</feature>
<dbReference type="Proteomes" id="UP000220836">
    <property type="component" value="Unassembled WGS sequence"/>
</dbReference>
<dbReference type="GO" id="GO:0016020">
    <property type="term" value="C:membrane"/>
    <property type="evidence" value="ECO:0007669"/>
    <property type="project" value="UniProtKB-SubCell"/>
</dbReference>
<evidence type="ECO:0000313" key="10">
    <source>
        <dbReference type="Proteomes" id="UP000220836"/>
    </source>
</evidence>
<feature type="coiled-coil region" evidence="5">
    <location>
        <begin position="355"/>
        <end position="382"/>
    </location>
</feature>
<evidence type="ECO:0000256" key="4">
    <source>
        <dbReference type="PROSITE-ProRule" id="PRU00284"/>
    </source>
</evidence>
<dbReference type="EMBL" id="FXYH01000010">
    <property type="protein sequence ID" value="SMX44119.1"/>
    <property type="molecule type" value="Genomic_DNA"/>
</dbReference>
<dbReference type="SUPFAM" id="SSF158472">
    <property type="entry name" value="HAMP domain-like"/>
    <property type="match status" value="1"/>
</dbReference>
<dbReference type="Pfam" id="PF00672">
    <property type="entry name" value="HAMP"/>
    <property type="match status" value="1"/>
</dbReference>
<evidence type="ECO:0000259" key="8">
    <source>
        <dbReference type="PROSITE" id="PS50885"/>
    </source>
</evidence>
<keyword evidence="4" id="KW-0807">Transducer</keyword>
<dbReference type="SMART" id="SM00304">
    <property type="entry name" value="HAMP"/>
    <property type="match status" value="2"/>
</dbReference>
<proteinExistence type="inferred from homology"/>
<dbReference type="InterPro" id="IPR004090">
    <property type="entry name" value="Chemotax_Me-accpt_rcpt"/>
</dbReference>
<evidence type="ECO:0000256" key="2">
    <source>
        <dbReference type="ARBA" id="ARBA00022500"/>
    </source>
</evidence>
<gene>
    <name evidence="9" type="primary">tap</name>
    <name evidence="9" type="ORF">PEV8663_02791</name>
</gene>
<dbReference type="GO" id="GO:0006935">
    <property type="term" value="P:chemotaxis"/>
    <property type="evidence" value="ECO:0007669"/>
    <property type="project" value="UniProtKB-KW"/>
</dbReference>
<keyword evidence="6" id="KW-1133">Transmembrane helix</keyword>
<dbReference type="InterPro" id="IPR003660">
    <property type="entry name" value="HAMP_dom"/>
</dbReference>
<comment type="subcellular location">
    <subcellularLocation>
        <location evidence="1">Membrane</location>
    </subcellularLocation>
</comment>
<keyword evidence="6" id="KW-0812">Transmembrane</keyword>
<comment type="similarity">
    <text evidence="3">Belongs to the methyl-accepting chemotaxis (MCP) protein family.</text>
</comment>
<evidence type="ECO:0000256" key="3">
    <source>
        <dbReference type="ARBA" id="ARBA00029447"/>
    </source>
</evidence>
<evidence type="ECO:0000256" key="6">
    <source>
        <dbReference type="SAM" id="Phobius"/>
    </source>
</evidence>
<reference evidence="9 10" key="1">
    <citation type="submission" date="2017-05" db="EMBL/GenBank/DDBJ databases">
        <authorList>
            <person name="Song R."/>
            <person name="Chenine A.L."/>
            <person name="Ruprecht R.M."/>
        </authorList>
    </citation>
    <scope>NUCLEOTIDE SEQUENCE [LARGE SCALE GENOMIC DNA]</scope>
    <source>
        <strain evidence="9 10">CECT 8663</strain>
    </source>
</reference>
<feature type="transmembrane region" description="Helical" evidence="6">
    <location>
        <begin position="21"/>
        <end position="39"/>
    </location>
</feature>
<dbReference type="CDD" id="cd06225">
    <property type="entry name" value="HAMP"/>
    <property type="match status" value="1"/>
</dbReference>
<dbReference type="FunFam" id="1.10.287.950:FF:000001">
    <property type="entry name" value="Methyl-accepting chemotaxis sensory transducer"/>
    <property type="match status" value="1"/>
</dbReference>
<dbReference type="InterPro" id="IPR051310">
    <property type="entry name" value="MCP_chemotaxis"/>
</dbReference>
<keyword evidence="5" id="KW-0175">Coiled coil</keyword>
<evidence type="ECO:0000256" key="5">
    <source>
        <dbReference type="SAM" id="Coils"/>
    </source>
</evidence>
<dbReference type="Gene3D" id="6.10.340.10">
    <property type="match status" value="1"/>
</dbReference>
<evidence type="ECO:0000313" key="9">
    <source>
        <dbReference type="EMBL" id="SMX44119.1"/>
    </source>
</evidence>
<dbReference type="Gene3D" id="1.10.287.950">
    <property type="entry name" value="Methyl-accepting chemotaxis protein"/>
    <property type="match status" value="1"/>
</dbReference>
<keyword evidence="10" id="KW-1185">Reference proteome</keyword>
<dbReference type="OrthoDB" id="8482111at2"/>
<accession>A0A238KML5</accession>
<dbReference type="GO" id="GO:0007165">
    <property type="term" value="P:signal transduction"/>
    <property type="evidence" value="ECO:0007669"/>
    <property type="project" value="UniProtKB-KW"/>
</dbReference>
<keyword evidence="6" id="KW-0472">Membrane</keyword>
<dbReference type="InterPro" id="IPR004089">
    <property type="entry name" value="MCPsignal_dom"/>
</dbReference>
<dbReference type="CDD" id="cd11386">
    <property type="entry name" value="MCP_signal"/>
    <property type="match status" value="1"/>
</dbReference>
<dbReference type="SUPFAM" id="SSF58104">
    <property type="entry name" value="Methyl-accepting chemotaxis protein (MCP) signaling domain"/>
    <property type="match status" value="1"/>
</dbReference>
<dbReference type="PRINTS" id="PR00260">
    <property type="entry name" value="CHEMTRNSDUCR"/>
</dbReference>
<feature type="transmembrane region" description="Helical" evidence="6">
    <location>
        <begin position="178"/>
        <end position="197"/>
    </location>
</feature>
<organism evidence="9 10">
    <name type="scientific">Pelagimonas varians</name>
    <dbReference type="NCBI Taxonomy" id="696760"/>
    <lineage>
        <taxon>Bacteria</taxon>
        <taxon>Pseudomonadati</taxon>
        <taxon>Pseudomonadota</taxon>
        <taxon>Alphaproteobacteria</taxon>
        <taxon>Rhodobacterales</taxon>
        <taxon>Roseobacteraceae</taxon>
        <taxon>Pelagimonas</taxon>
    </lineage>
</organism>
<sequence>MANPVKSGVLKGAHNSLFMRCAGLMTMTTIVVAGILSALSTNLANDLVTQGVAEKAQGTLVQKADLLANPVKFKVDAKIEAEISDGLQTLGDSSLGIVVVDVNGALLNNSDATPELLAELQAIALQSIGSAQAEASQSNRILARPIVAGSSESVIGAVALAWTPEPAKAAIIGQKIKIAGWAAGVFVVMSILTIYLLRRSLGLPMARLSGAIARVSDGDYETPIGMVNRRDELGDVARKLAHLMEKLQIARESEVEKERQNEAQVAVVEQLGKGLMQLADGVLHKEITEEFPESYKLLQQNYNRALRGLHSAITRVSENSGNIRHHADEIAQASTDLSQRTETQAATLEQSAAALDQMLAMVKDAATAAEEAENAVQNTTNLASRSGDVMRSAMSAMGEIEKSSEQINDIISVIDDIAFQTNLLALNAGVEAARAGESGKGFAVVASEVQGLAQRSAEAAQQIKELIVGSADQVQDGVMLVQSAGSALDEVLSNVSGISTMVGGIAKRASDQADGLNEINIGVMNLDRVTQQNAAMVEESASAAQMLRNEAMGLSDLVQTFTLDDGAVDEHEDPAQAA</sequence>
<dbReference type="PANTHER" id="PTHR43531">
    <property type="entry name" value="PROTEIN ICFG"/>
    <property type="match status" value="1"/>
</dbReference>
<dbReference type="PANTHER" id="PTHR43531:SF11">
    <property type="entry name" value="METHYL-ACCEPTING CHEMOTAXIS PROTEIN 3"/>
    <property type="match status" value="1"/>
</dbReference>
<dbReference type="AlphaFoldDB" id="A0A238KML5"/>
<feature type="domain" description="Methyl-accepting transducer" evidence="7">
    <location>
        <begin position="319"/>
        <end position="548"/>
    </location>
</feature>
<evidence type="ECO:0000259" key="7">
    <source>
        <dbReference type="PROSITE" id="PS50111"/>
    </source>
</evidence>
<dbReference type="SMART" id="SM00283">
    <property type="entry name" value="MA"/>
    <property type="match status" value="1"/>
</dbReference>
<evidence type="ECO:0000256" key="1">
    <source>
        <dbReference type="ARBA" id="ARBA00004370"/>
    </source>
</evidence>
<name>A0A238KML5_9RHOB</name>
<keyword evidence="2" id="KW-0145">Chemotaxis</keyword>
<dbReference type="Pfam" id="PF00015">
    <property type="entry name" value="MCPsignal"/>
    <property type="match status" value="1"/>
</dbReference>